<dbReference type="Proteomes" id="UP000293874">
    <property type="component" value="Unassembled WGS sequence"/>
</dbReference>
<proteinExistence type="predicted"/>
<organism evidence="1 2">
    <name type="scientific">Pseudobacter ginsenosidimutans</name>
    <dbReference type="NCBI Taxonomy" id="661488"/>
    <lineage>
        <taxon>Bacteria</taxon>
        <taxon>Pseudomonadati</taxon>
        <taxon>Bacteroidota</taxon>
        <taxon>Chitinophagia</taxon>
        <taxon>Chitinophagales</taxon>
        <taxon>Chitinophagaceae</taxon>
        <taxon>Pseudobacter</taxon>
    </lineage>
</organism>
<sequence length="47" mass="5555">MESRPGTRLTGFRVFKKNICYNNNCELFLAPHAKHYEVYKAYEEASQ</sequence>
<evidence type="ECO:0000313" key="1">
    <source>
        <dbReference type="EMBL" id="RZS71558.1"/>
    </source>
</evidence>
<name>A0A4Q7MSV1_9BACT</name>
<dbReference type="EMBL" id="SGXA01000002">
    <property type="protein sequence ID" value="RZS71558.1"/>
    <property type="molecule type" value="Genomic_DNA"/>
</dbReference>
<dbReference type="AlphaFoldDB" id="A0A4Q7MSV1"/>
<protein>
    <submittedName>
        <fullName evidence="1">Uncharacterized protein</fullName>
    </submittedName>
</protein>
<accession>A0A4Q7MSV1</accession>
<keyword evidence="2" id="KW-1185">Reference proteome</keyword>
<gene>
    <name evidence="1" type="ORF">EV199_3463</name>
</gene>
<reference evidence="1 2" key="1">
    <citation type="submission" date="2019-02" db="EMBL/GenBank/DDBJ databases">
        <title>Genomic Encyclopedia of Type Strains, Phase IV (KMG-IV): sequencing the most valuable type-strain genomes for metagenomic binning, comparative biology and taxonomic classification.</title>
        <authorList>
            <person name="Goeker M."/>
        </authorList>
    </citation>
    <scope>NUCLEOTIDE SEQUENCE [LARGE SCALE GENOMIC DNA]</scope>
    <source>
        <strain evidence="1 2">DSM 18116</strain>
    </source>
</reference>
<evidence type="ECO:0000313" key="2">
    <source>
        <dbReference type="Proteomes" id="UP000293874"/>
    </source>
</evidence>
<comment type="caution">
    <text evidence="1">The sequence shown here is derived from an EMBL/GenBank/DDBJ whole genome shotgun (WGS) entry which is preliminary data.</text>
</comment>